<dbReference type="AlphaFoldDB" id="A0AAN1UV79"/>
<protein>
    <submittedName>
        <fullName evidence="1">Uncharacterized protein</fullName>
    </submittedName>
</protein>
<accession>A0AAN1UV79</accession>
<evidence type="ECO:0000313" key="2">
    <source>
        <dbReference type="Proteomes" id="UP000267249"/>
    </source>
</evidence>
<gene>
    <name evidence="1" type="ORF">DOP62_12855</name>
</gene>
<dbReference type="Proteomes" id="UP000267249">
    <property type="component" value="Chromosome"/>
</dbReference>
<proteinExistence type="predicted"/>
<dbReference type="RefSeq" id="WP_208674348.1">
    <property type="nucleotide sequence ID" value="NZ_CP030139.2"/>
</dbReference>
<sequence>MSFGQPSRSPFCAGQIVQCQRSLLWLLAEVIDVVSDRDRLWLRPLAVAVSQAESWQVFDCREDSQLLVPLSAFEAAEDVAAITLLSQLSEIPQASQAGRQYLRTLLRQLLVTAV</sequence>
<reference evidence="1 2" key="1">
    <citation type="journal article" date="2018" name="Sci. Rep.">
        <title>Genome Features and Biochemical Characteristics of a Robust, Fast Growing and Naturally Transformable Cyanobacterium Synechococcus elongatus PCC 11801 Isolated from India.</title>
        <authorList>
            <person name="Jaiswal D."/>
            <person name="Sengupta A."/>
            <person name="Sohoni S."/>
            <person name="Sengupta S."/>
            <person name="Phadnavis A.G."/>
            <person name="Pakrasi H.B."/>
            <person name="Wangikar P.P."/>
        </authorList>
    </citation>
    <scope>NUCLEOTIDE SEQUENCE [LARGE SCALE GENOMIC DNA]</scope>
    <source>
        <strain evidence="1 2">PCC 11801</strain>
    </source>
</reference>
<organism evidence="1 2">
    <name type="scientific">Synechococcus elongatus PCC 11801</name>
    <dbReference type="NCBI Taxonomy" id="2219813"/>
    <lineage>
        <taxon>Bacteria</taxon>
        <taxon>Bacillati</taxon>
        <taxon>Cyanobacteriota</taxon>
        <taxon>Cyanophyceae</taxon>
        <taxon>Synechococcales</taxon>
        <taxon>Synechococcaceae</taxon>
        <taxon>Synechococcus</taxon>
    </lineage>
</organism>
<evidence type="ECO:0000313" key="1">
    <source>
        <dbReference type="EMBL" id="AZB73477.1"/>
    </source>
</evidence>
<name>A0AAN1UV79_SYNEL</name>
<dbReference type="EMBL" id="CP030139">
    <property type="protein sequence ID" value="AZB73477.1"/>
    <property type="molecule type" value="Genomic_DNA"/>
</dbReference>